<gene>
    <name evidence="2" type="ORF">ACFL27_11070</name>
</gene>
<keyword evidence="1" id="KW-1133">Transmembrane helix</keyword>
<keyword evidence="1" id="KW-0472">Membrane</keyword>
<proteinExistence type="predicted"/>
<organism evidence="2 3">
    <name type="scientific">candidate division CSSED10-310 bacterium</name>
    <dbReference type="NCBI Taxonomy" id="2855610"/>
    <lineage>
        <taxon>Bacteria</taxon>
        <taxon>Bacteria division CSSED10-310</taxon>
    </lineage>
</organism>
<keyword evidence="1" id="KW-0812">Transmembrane</keyword>
<sequence>MILSEMLILQLSASILVLSLVSFFMFHLGRSKERKARMKPDVGEKLGKLSSKQRFRLVIEIVDPIDLAKRESSLARLTTDIVPTFITKEVYKKVRKEMIKVLKQRDIEADIRILTLPDCPRSREKLL</sequence>
<evidence type="ECO:0000313" key="2">
    <source>
        <dbReference type="EMBL" id="MFC1850723.1"/>
    </source>
</evidence>
<accession>A0ABV6YXB8</accession>
<protein>
    <submittedName>
        <fullName evidence="2">Uncharacterized protein</fullName>
    </submittedName>
</protein>
<dbReference type="EMBL" id="JBHPBY010000119">
    <property type="protein sequence ID" value="MFC1850723.1"/>
    <property type="molecule type" value="Genomic_DNA"/>
</dbReference>
<comment type="caution">
    <text evidence="2">The sequence shown here is derived from an EMBL/GenBank/DDBJ whole genome shotgun (WGS) entry which is preliminary data.</text>
</comment>
<feature type="transmembrane region" description="Helical" evidence="1">
    <location>
        <begin position="6"/>
        <end position="29"/>
    </location>
</feature>
<reference evidence="2 3" key="1">
    <citation type="submission" date="2024-09" db="EMBL/GenBank/DDBJ databases">
        <title>Laminarin stimulates single cell rates of sulfate reduction while oxygen inhibits transcriptomic activity in coastal marine sediment.</title>
        <authorList>
            <person name="Lindsay M."/>
            <person name="Orcutt B."/>
            <person name="Emerson D."/>
            <person name="Stepanauskas R."/>
            <person name="D'Angelo T."/>
        </authorList>
    </citation>
    <scope>NUCLEOTIDE SEQUENCE [LARGE SCALE GENOMIC DNA]</scope>
    <source>
        <strain evidence="2">SAG AM-311-K15</strain>
    </source>
</reference>
<dbReference type="Proteomes" id="UP001594351">
    <property type="component" value="Unassembled WGS sequence"/>
</dbReference>
<name>A0ABV6YXB8_UNCC1</name>
<keyword evidence="3" id="KW-1185">Reference proteome</keyword>
<evidence type="ECO:0000313" key="3">
    <source>
        <dbReference type="Proteomes" id="UP001594351"/>
    </source>
</evidence>
<evidence type="ECO:0000256" key="1">
    <source>
        <dbReference type="SAM" id="Phobius"/>
    </source>
</evidence>